<feature type="compositionally biased region" description="Low complexity" evidence="1">
    <location>
        <begin position="75"/>
        <end position="84"/>
    </location>
</feature>
<accession>A0A397T0W8</accession>
<keyword evidence="2" id="KW-0812">Transmembrane</keyword>
<dbReference type="Proteomes" id="UP000265703">
    <property type="component" value="Unassembled WGS sequence"/>
</dbReference>
<keyword evidence="2" id="KW-1133">Transmembrane helix</keyword>
<reference evidence="3 4" key="1">
    <citation type="submission" date="2018-06" db="EMBL/GenBank/DDBJ databases">
        <title>Comparative genomics reveals the genomic features of Rhizophagus irregularis, R. cerebriforme, R. diaphanum and Gigaspora rosea, and their symbiotic lifestyle signature.</title>
        <authorList>
            <person name="Morin E."/>
            <person name="San Clemente H."/>
            <person name="Chen E.C.H."/>
            <person name="De La Providencia I."/>
            <person name="Hainaut M."/>
            <person name="Kuo A."/>
            <person name="Kohler A."/>
            <person name="Murat C."/>
            <person name="Tang N."/>
            <person name="Roy S."/>
            <person name="Loubradou J."/>
            <person name="Henrissat B."/>
            <person name="Grigoriev I.V."/>
            <person name="Corradi N."/>
            <person name="Roux C."/>
            <person name="Martin F.M."/>
        </authorList>
    </citation>
    <scope>NUCLEOTIDE SEQUENCE [LARGE SCALE GENOMIC DNA]</scope>
    <source>
        <strain evidence="3 4">DAOM 227022</strain>
    </source>
</reference>
<feature type="non-terminal residue" evidence="3">
    <location>
        <position position="1"/>
    </location>
</feature>
<feature type="transmembrane region" description="Helical" evidence="2">
    <location>
        <begin position="98"/>
        <end position="117"/>
    </location>
</feature>
<organism evidence="3 4">
    <name type="scientific">Glomus cerebriforme</name>
    <dbReference type="NCBI Taxonomy" id="658196"/>
    <lineage>
        <taxon>Eukaryota</taxon>
        <taxon>Fungi</taxon>
        <taxon>Fungi incertae sedis</taxon>
        <taxon>Mucoromycota</taxon>
        <taxon>Glomeromycotina</taxon>
        <taxon>Glomeromycetes</taxon>
        <taxon>Glomerales</taxon>
        <taxon>Glomeraceae</taxon>
        <taxon>Glomus</taxon>
    </lineage>
</organism>
<dbReference type="AlphaFoldDB" id="A0A397T0W8"/>
<feature type="non-terminal residue" evidence="3">
    <location>
        <position position="259"/>
    </location>
</feature>
<feature type="compositionally biased region" description="Pro residues" evidence="1">
    <location>
        <begin position="62"/>
        <end position="74"/>
    </location>
</feature>
<sequence length="259" mass="30006">MILINNKREFYKKYHKLNKRDEIKHHIRDNKINIINLRQKHYNYNSNSKKHEMNCETCYDSPPSPPSSPPPPSPSSSLSSSSSLDSNIKTESTLNMPIVFGITSAFLVFIMILFLIIKKTNSIKKFSFFCAKENFLFKENNENKNNDNIERTISVKYNNDKNEGTIKLPTPVATISSSSRSYSSIPKFSNSSNISISTSDSSRYDFLKAKINYLDQDFDNYFKPVHSLFEKDLVDEINETIVKDDFKFPVEEVNWEECM</sequence>
<evidence type="ECO:0000313" key="4">
    <source>
        <dbReference type="Proteomes" id="UP000265703"/>
    </source>
</evidence>
<evidence type="ECO:0000256" key="1">
    <source>
        <dbReference type="SAM" id="MobiDB-lite"/>
    </source>
</evidence>
<protein>
    <submittedName>
        <fullName evidence="3">Uncharacterized protein</fullName>
    </submittedName>
</protein>
<feature type="region of interest" description="Disordered" evidence="1">
    <location>
        <begin position="54"/>
        <end position="84"/>
    </location>
</feature>
<comment type="caution">
    <text evidence="3">The sequence shown here is derived from an EMBL/GenBank/DDBJ whole genome shotgun (WGS) entry which is preliminary data.</text>
</comment>
<gene>
    <name evidence="3" type="ORF">C1645_774360</name>
</gene>
<evidence type="ECO:0000313" key="3">
    <source>
        <dbReference type="EMBL" id="RIA88694.1"/>
    </source>
</evidence>
<name>A0A397T0W8_9GLOM</name>
<dbReference type="EMBL" id="QKYT01000252">
    <property type="protein sequence ID" value="RIA88694.1"/>
    <property type="molecule type" value="Genomic_DNA"/>
</dbReference>
<evidence type="ECO:0000256" key="2">
    <source>
        <dbReference type="SAM" id="Phobius"/>
    </source>
</evidence>
<keyword evidence="4" id="KW-1185">Reference proteome</keyword>
<proteinExistence type="predicted"/>
<keyword evidence="2" id="KW-0472">Membrane</keyword>
<dbReference type="OrthoDB" id="2387744at2759"/>